<evidence type="ECO:0000256" key="2">
    <source>
        <dbReference type="ARBA" id="ARBA00022670"/>
    </source>
</evidence>
<keyword evidence="6" id="KW-0511">Multifunctional enzyme</keyword>
<keyword evidence="4" id="KW-0808">Transferase</keyword>
<dbReference type="Pfam" id="PF00912">
    <property type="entry name" value="Transgly"/>
    <property type="match status" value="1"/>
</dbReference>
<dbReference type="InterPro" id="IPR012338">
    <property type="entry name" value="Beta-lactam/transpept-like"/>
</dbReference>
<evidence type="ECO:0000256" key="3">
    <source>
        <dbReference type="ARBA" id="ARBA00022676"/>
    </source>
</evidence>
<dbReference type="InterPro" id="IPR036950">
    <property type="entry name" value="PBP_transglycosylase"/>
</dbReference>
<dbReference type="SUPFAM" id="SSF56601">
    <property type="entry name" value="beta-lactamase/transpeptidase-like"/>
    <property type="match status" value="1"/>
</dbReference>
<keyword evidence="5" id="KW-0378">Hydrolase</keyword>
<proteinExistence type="predicted"/>
<dbReference type="Pfam" id="PF00905">
    <property type="entry name" value="Transpeptidase"/>
    <property type="match status" value="1"/>
</dbReference>
<comment type="catalytic activity">
    <reaction evidence="7">
        <text>Preferential cleavage: (Ac)2-L-Lys-D-Ala-|-D-Ala. Also transpeptidation of peptidyl-alanyl moieties that are N-acyl substituents of D-alanine.</text>
        <dbReference type="EC" id="3.4.16.4"/>
    </reaction>
</comment>
<dbReference type="PROSITE" id="PS51178">
    <property type="entry name" value="PASTA"/>
    <property type="match status" value="1"/>
</dbReference>
<keyword evidence="12" id="KW-1185">Reference proteome</keyword>
<dbReference type="InterPro" id="IPR001460">
    <property type="entry name" value="PCN-bd_Tpept"/>
</dbReference>
<sequence>MRARNGVLKLLGLCLLAGVLLSGLLFPVVGSLGLVSNRASDTVDSISADLVTTDPPLITTITDKDGVPIAYLYDQYRVLVPPEKIADAMKAALVSIEDRRFYEHQGVDWRGTIRAGLTNQFSGVVTQGASTLTQQYVKNYLVHVVARNNLVEQQKAQEQTIARKAREARISIQLETKLGKDEILARYLNVVPFGSTIYGIAAAAQAYFGTTPDKLTVAQSAMLAGMVNSPSALNPEVFPEKALERRNQVIDKMVENDKLSRDTAEASKREPLGLASPVRTPPNGCVGAGPENGFFCSYALNYLERNGFSLEQLKTGGYTVRTTLDRTITTHAKQAAEAQVAKSVNGIANTVAVVRPGKERHEVVALVANRDYGLDADQFQTQFDLPSGVENKFGAGSVYKVFTAAAALEKGMGIENTVATPTSYVSRVFKGGAPGCPSTGEPDTRWYCLRNNNSNYPAQMTLQTALQTSPNTGFVILEEQLGMDPVVDMASRLGLRETMATNLSGTRPDSRAKDHKLRVSQTEFYKSNGGSASFTLGPAPTSTLELANVAATLMSGGVWCPPSPVAQVLDRNGEQVPVNEAPCEQVVAEPLANGMVAGLSKEDQGTGTAAGAARAFNWKRPMMGKTGTTEDYKSAAFIGATPEFAGAVQTFNDGPNPSPICVGGTPRLCREGTIYGGTVPARTWFDAMTDVHAGLPVRDLPPVEERYRKGGSEIRIPEVVGRNVNDATRTLEEAGYKVSVQNRNSEQPKGRVVGQTPRGSALKGTVVTLLVSTGYVPPPQPAEPTNPTAPPGQTQPVDPRPTAPGRTVEPPGFTIPVEPPGR</sequence>
<evidence type="ECO:0000256" key="4">
    <source>
        <dbReference type="ARBA" id="ARBA00022679"/>
    </source>
</evidence>
<keyword evidence="3" id="KW-0328">Glycosyltransferase</keyword>
<evidence type="ECO:0000256" key="5">
    <source>
        <dbReference type="ARBA" id="ARBA00022801"/>
    </source>
</evidence>
<dbReference type="InterPro" id="IPR001264">
    <property type="entry name" value="Glyco_trans_51"/>
</dbReference>
<evidence type="ECO:0000256" key="9">
    <source>
        <dbReference type="SAM" id="MobiDB-lite"/>
    </source>
</evidence>
<dbReference type="RefSeq" id="WP_344034207.1">
    <property type="nucleotide sequence ID" value="NZ_BAAAKE010000001.1"/>
</dbReference>
<accession>A0ABV9XYG5</accession>
<dbReference type="InterPro" id="IPR050396">
    <property type="entry name" value="Glycosyltr_51/Transpeptidase"/>
</dbReference>
<dbReference type="InterPro" id="IPR005543">
    <property type="entry name" value="PASTA_dom"/>
</dbReference>
<dbReference type="Gene3D" id="3.40.710.10">
    <property type="entry name" value="DD-peptidase/beta-lactamase superfamily"/>
    <property type="match status" value="1"/>
</dbReference>
<evidence type="ECO:0000256" key="7">
    <source>
        <dbReference type="ARBA" id="ARBA00034000"/>
    </source>
</evidence>
<keyword evidence="1" id="KW-0121">Carboxypeptidase</keyword>
<keyword evidence="2" id="KW-0645">Protease</keyword>
<evidence type="ECO:0000313" key="11">
    <source>
        <dbReference type="EMBL" id="MFC5054487.1"/>
    </source>
</evidence>
<dbReference type="PANTHER" id="PTHR32282:SF33">
    <property type="entry name" value="PEPTIDOGLYCAN GLYCOSYLTRANSFERASE"/>
    <property type="match status" value="1"/>
</dbReference>
<evidence type="ECO:0000256" key="8">
    <source>
        <dbReference type="ARBA" id="ARBA00049902"/>
    </source>
</evidence>
<feature type="region of interest" description="Disordered" evidence="9">
    <location>
        <begin position="256"/>
        <end position="276"/>
    </location>
</feature>
<feature type="compositionally biased region" description="Basic and acidic residues" evidence="9">
    <location>
        <begin position="256"/>
        <end position="271"/>
    </location>
</feature>
<dbReference type="InterPro" id="IPR023346">
    <property type="entry name" value="Lysozyme-like_dom_sf"/>
</dbReference>
<dbReference type="EMBL" id="JBHSJB010000011">
    <property type="protein sequence ID" value="MFC5054487.1"/>
    <property type="molecule type" value="Genomic_DNA"/>
</dbReference>
<dbReference type="PANTHER" id="PTHR32282">
    <property type="entry name" value="BINDING PROTEIN TRANSPEPTIDASE, PUTATIVE-RELATED"/>
    <property type="match status" value="1"/>
</dbReference>
<dbReference type="Gene3D" id="3.30.10.20">
    <property type="match status" value="1"/>
</dbReference>
<name>A0ABV9XYG5_9PSEU</name>
<dbReference type="Gene3D" id="1.10.3810.10">
    <property type="entry name" value="Biosynthetic peptidoglycan transglycosylase-like"/>
    <property type="match status" value="1"/>
</dbReference>
<evidence type="ECO:0000259" key="10">
    <source>
        <dbReference type="PROSITE" id="PS51178"/>
    </source>
</evidence>
<evidence type="ECO:0000313" key="12">
    <source>
        <dbReference type="Proteomes" id="UP001595833"/>
    </source>
</evidence>
<feature type="region of interest" description="Disordered" evidence="9">
    <location>
        <begin position="774"/>
        <end position="822"/>
    </location>
</feature>
<feature type="domain" description="PASTA" evidence="10">
    <location>
        <begin position="710"/>
        <end position="773"/>
    </location>
</feature>
<dbReference type="Proteomes" id="UP001595833">
    <property type="component" value="Unassembled WGS sequence"/>
</dbReference>
<gene>
    <name evidence="11" type="ORF">ACFPFM_12070</name>
</gene>
<evidence type="ECO:0000256" key="1">
    <source>
        <dbReference type="ARBA" id="ARBA00022645"/>
    </source>
</evidence>
<organism evidence="11 12">
    <name type="scientific">Saccharothrix xinjiangensis</name>
    <dbReference type="NCBI Taxonomy" id="204798"/>
    <lineage>
        <taxon>Bacteria</taxon>
        <taxon>Bacillati</taxon>
        <taxon>Actinomycetota</taxon>
        <taxon>Actinomycetes</taxon>
        <taxon>Pseudonocardiales</taxon>
        <taxon>Pseudonocardiaceae</taxon>
        <taxon>Saccharothrix</taxon>
    </lineage>
</organism>
<protein>
    <submittedName>
        <fullName evidence="11">Transglycosylase domain-containing protein</fullName>
    </submittedName>
</protein>
<dbReference type="SUPFAM" id="SSF53955">
    <property type="entry name" value="Lysozyme-like"/>
    <property type="match status" value="1"/>
</dbReference>
<feature type="compositionally biased region" description="Pro residues" evidence="9">
    <location>
        <begin position="776"/>
        <end position="790"/>
    </location>
</feature>
<dbReference type="Pfam" id="PF03793">
    <property type="entry name" value="PASTA"/>
    <property type="match status" value="1"/>
</dbReference>
<dbReference type="SMART" id="SM00740">
    <property type="entry name" value="PASTA"/>
    <property type="match status" value="1"/>
</dbReference>
<comment type="catalytic activity">
    <reaction evidence="8">
        <text>[GlcNAc-(1-&gt;4)-Mur2Ac(oyl-L-Ala-gamma-D-Glu-L-Lys-D-Ala-D-Ala)](n)-di-trans,octa-cis-undecaprenyl diphosphate + beta-D-GlcNAc-(1-&gt;4)-Mur2Ac(oyl-L-Ala-gamma-D-Glu-L-Lys-D-Ala-D-Ala)-di-trans,octa-cis-undecaprenyl diphosphate = [GlcNAc-(1-&gt;4)-Mur2Ac(oyl-L-Ala-gamma-D-Glu-L-Lys-D-Ala-D-Ala)](n+1)-di-trans,octa-cis-undecaprenyl diphosphate + di-trans,octa-cis-undecaprenyl diphosphate + H(+)</text>
        <dbReference type="Rhea" id="RHEA:23708"/>
        <dbReference type="Rhea" id="RHEA-COMP:9602"/>
        <dbReference type="Rhea" id="RHEA-COMP:9603"/>
        <dbReference type="ChEBI" id="CHEBI:15378"/>
        <dbReference type="ChEBI" id="CHEBI:58405"/>
        <dbReference type="ChEBI" id="CHEBI:60033"/>
        <dbReference type="ChEBI" id="CHEBI:78435"/>
        <dbReference type="EC" id="2.4.99.28"/>
    </reaction>
</comment>
<comment type="caution">
    <text evidence="11">The sequence shown here is derived from an EMBL/GenBank/DDBJ whole genome shotgun (WGS) entry which is preliminary data.</text>
</comment>
<dbReference type="CDD" id="cd06577">
    <property type="entry name" value="PASTA_pknB"/>
    <property type="match status" value="1"/>
</dbReference>
<reference evidence="12" key="1">
    <citation type="journal article" date="2019" name="Int. J. Syst. Evol. Microbiol.">
        <title>The Global Catalogue of Microorganisms (GCM) 10K type strain sequencing project: providing services to taxonomists for standard genome sequencing and annotation.</title>
        <authorList>
            <consortium name="The Broad Institute Genomics Platform"/>
            <consortium name="The Broad Institute Genome Sequencing Center for Infectious Disease"/>
            <person name="Wu L."/>
            <person name="Ma J."/>
        </authorList>
    </citation>
    <scope>NUCLEOTIDE SEQUENCE [LARGE SCALE GENOMIC DNA]</scope>
    <source>
        <strain evidence="12">KCTC 12848</strain>
    </source>
</reference>
<evidence type="ECO:0000256" key="6">
    <source>
        <dbReference type="ARBA" id="ARBA00023268"/>
    </source>
</evidence>